<dbReference type="PROSITE" id="PS50112">
    <property type="entry name" value="PAS"/>
    <property type="match status" value="1"/>
</dbReference>
<proteinExistence type="predicted"/>
<dbReference type="SUPFAM" id="SSF55785">
    <property type="entry name" value="PYP-like sensor domain (PAS domain)"/>
    <property type="match status" value="2"/>
</dbReference>
<dbReference type="AlphaFoldDB" id="A0A5K8ABR4"/>
<evidence type="ECO:0000313" key="3">
    <source>
        <dbReference type="EMBL" id="BBO90102.1"/>
    </source>
</evidence>
<evidence type="ECO:0000259" key="1">
    <source>
        <dbReference type="PROSITE" id="PS50112"/>
    </source>
</evidence>
<dbReference type="InterPro" id="IPR000700">
    <property type="entry name" value="PAS-assoc_C"/>
</dbReference>
<dbReference type="InterPro" id="IPR013767">
    <property type="entry name" value="PAS_fold"/>
</dbReference>
<feature type="domain" description="PAS" evidence="1">
    <location>
        <begin position="109"/>
        <end position="154"/>
    </location>
</feature>
<dbReference type="Proteomes" id="UP000422108">
    <property type="component" value="Chromosome"/>
</dbReference>
<keyword evidence="4" id="KW-1185">Reference proteome</keyword>
<dbReference type="InterPro" id="IPR000014">
    <property type="entry name" value="PAS"/>
</dbReference>
<dbReference type="CDD" id="cd00130">
    <property type="entry name" value="PAS"/>
    <property type="match status" value="1"/>
</dbReference>
<dbReference type="SMART" id="SM00091">
    <property type="entry name" value="PAS"/>
    <property type="match status" value="1"/>
</dbReference>
<dbReference type="Pfam" id="PF08448">
    <property type="entry name" value="PAS_4"/>
    <property type="match status" value="1"/>
</dbReference>
<gene>
    <name evidence="3" type="ORF">DSCOOX_32820</name>
</gene>
<evidence type="ECO:0000313" key="4">
    <source>
        <dbReference type="Proteomes" id="UP000422108"/>
    </source>
</evidence>
<evidence type="ECO:0000259" key="2">
    <source>
        <dbReference type="PROSITE" id="PS50113"/>
    </source>
</evidence>
<dbReference type="GO" id="GO:0006355">
    <property type="term" value="P:regulation of DNA-templated transcription"/>
    <property type="evidence" value="ECO:0007669"/>
    <property type="project" value="InterPro"/>
</dbReference>
<reference evidence="3 4" key="1">
    <citation type="submission" date="2019-11" db="EMBL/GenBank/DDBJ databases">
        <title>Comparative genomics of hydrocarbon-degrading Desulfosarcina strains.</title>
        <authorList>
            <person name="Watanabe M."/>
            <person name="Kojima H."/>
            <person name="Fukui M."/>
        </authorList>
    </citation>
    <scope>NUCLEOTIDE SEQUENCE [LARGE SCALE GENOMIC DNA]</scope>
    <source>
        <strain evidence="4">oXyS1</strain>
    </source>
</reference>
<dbReference type="InterPro" id="IPR013656">
    <property type="entry name" value="PAS_4"/>
</dbReference>
<dbReference type="EMBL" id="AP021879">
    <property type="protein sequence ID" value="BBO90102.1"/>
    <property type="molecule type" value="Genomic_DNA"/>
</dbReference>
<protein>
    <recommendedName>
        <fullName evidence="5">PAC domain-containing protein</fullName>
    </recommendedName>
</protein>
<name>A0A5K8ABR4_9BACT</name>
<dbReference type="NCBIfam" id="TIGR00229">
    <property type="entry name" value="sensory_box"/>
    <property type="match status" value="1"/>
</dbReference>
<organism evidence="3 4">
    <name type="scientific">Desulfosarcina ovata subsp. ovata</name>
    <dbReference type="NCBI Taxonomy" id="2752305"/>
    <lineage>
        <taxon>Bacteria</taxon>
        <taxon>Pseudomonadati</taxon>
        <taxon>Thermodesulfobacteriota</taxon>
        <taxon>Desulfobacteria</taxon>
        <taxon>Desulfobacterales</taxon>
        <taxon>Desulfosarcinaceae</taxon>
        <taxon>Desulfosarcina</taxon>
    </lineage>
</organism>
<dbReference type="Pfam" id="PF00989">
    <property type="entry name" value="PAS"/>
    <property type="match status" value="1"/>
</dbReference>
<dbReference type="InterPro" id="IPR035965">
    <property type="entry name" value="PAS-like_dom_sf"/>
</dbReference>
<accession>A0A5K8ABR4</accession>
<dbReference type="Gene3D" id="3.30.450.20">
    <property type="entry name" value="PAS domain"/>
    <property type="match status" value="2"/>
</dbReference>
<sequence>MLTPDLKIVHTNKAMVEWYAEHLPLQGKTCFQIYRGLKQPCENCPAVRAIANQGLEMQTLPLLQEGRQTGDLEVYAFPMFDDEGNVTGVVEYIRDVTKRKIAERALADSERRLADIIEFLPDPTWVIETNGRVIAWNLAMERVSDIEKKNMIGKDDYAYAAPFYGQPRPMLIDLVLKRDKKWESMFLTLKDHNGVVTESESYHPLIMNIEIKTECTDIDWDKVSDFLNKDAMAKRGVTE</sequence>
<dbReference type="PROSITE" id="PS50113">
    <property type="entry name" value="PAC"/>
    <property type="match status" value="1"/>
</dbReference>
<feature type="domain" description="PAC" evidence="2">
    <location>
        <begin position="53"/>
        <end position="108"/>
    </location>
</feature>
<evidence type="ECO:0008006" key="5">
    <source>
        <dbReference type="Google" id="ProtNLM"/>
    </source>
</evidence>